<accession>A0A9Q1HEF2</accession>
<dbReference type="AlphaFoldDB" id="A0A9Q1HEF2"/>
<dbReference type="EMBL" id="JAIZAY010000004">
    <property type="protein sequence ID" value="KAJ8043259.1"/>
    <property type="molecule type" value="Genomic_DNA"/>
</dbReference>
<keyword evidence="2" id="KW-1185">Reference proteome</keyword>
<organism evidence="1 2">
    <name type="scientific">Holothuria leucospilota</name>
    <name type="common">Black long sea cucumber</name>
    <name type="synonym">Mertensiothuria leucospilota</name>
    <dbReference type="NCBI Taxonomy" id="206669"/>
    <lineage>
        <taxon>Eukaryota</taxon>
        <taxon>Metazoa</taxon>
        <taxon>Echinodermata</taxon>
        <taxon>Eleutherozoa</taxon>
        <taxon>Echinozoa</taxon>
        <taxon>Holothuroidea</taxon>
        <taxon>Aspidochirotacea</taxon>
        <taxon>Aspidochirotida</taxon>
        <taxon>Holothuriidae</taxon>
        <taxon>Holothuria</taxon>
    </lineage>
</organism>
<evidence type="ECO:0000313" key="2">
    <source>
        <dbReference type="Proteomes" id="UP001152320"/>
    </source>
</evidence>
<name>A0A9Q1HEF2_HOLLE</name>
<sequence>MDGPRPYDFEPMFPEGEGRRNIVAEYDSESEDEMEIPADRLTNNDWCLCGFCAVMPTPTEC</sequence>
<proteinExistence type="predicted"/>
<gene>
    <name evidence="1" type="ORF">HOLleu_10278</name>
</gene>
<reference evidence="1" key="1">
    <citation type="submission" date="2021-10" db="EMBL/GenBank/DDBJ databases">
        <title>Tropical sea cucumber genome reveals ecological adaptation and Cuvierian tubules defense mechanism.</title>
        <authorList>
            <person name="Chen T."/>
        </authorList>
    </citation>
    <scope>NUCLEOTIDE SEQUENCE</scope>
    <source>
        <strain evidence="1">Nanhai2018</strain>
        <tissue evidence="1">Muscle</tissue>
    </source>
</reference>
<protein>
    <submittedName>
        <fullName evidence="1">Uncharacterized protein</fullName>
    </submittedName>
</protein>
<evidence type="ECO:0000313" key="1">
    <source>
        <dbReference type="EMBL" id="KAJ8043259.1"/>
    </source>
</evidence>
<dbReference type="Proteomes" id="UP001152320">
    <property type="component" value="Chromosome 4"/>
</dbReference>
<comment type="caution">
    <text evidence="1">The sequence shown here is derived from an EMBL/GenBank/DDBJ whole genome shotgun (WGS) entry which is preliminary data.</text>
</comment>